<protein>
    <recommendedName>
        <fullName evidence="1">SHOCT domain-containing protein</fullName>
    </recommendedName>
</protein>
<accession>A0A644ZTL9</accession>
<gene>
    <name evidence="2" type="ORF">SDC9_90998</name>
</gene>
<dbReference type="Pfam" id="PF09851">
    <property type="entry name" value="SHOCT"/>
    <property type="match status" value="1"/>
</dbReference>
<evidence type="ECO:0000259" key="1">
    <source>
        <dbReference type="Pfam" id="PF09851"/>
    </source>
</evidence>
<dbReference type="EMBL" id="VSSQ01010430">
    <property type="protein sequence ID" value="MPM44320.1"/>
    <property type="molecule type" value="Genomic_DNA"/>
</dbReference>
<dbReference type="InterPro" id="IPR029024">
    <property type="entry name" value="TerB-like"/>
</dbReference>
<proteinExistence type="predicted"/>
<organism evidence="2">
    <name type="scientific">bioreactor metagenome</name>
    <dbReference type="NCBI Taxonomy" id="1076179"/>
    <lineage>
        <taxon>unclassified sequences</taxon>
        <taxon>metagenomes</taxon>
        <taxon>ecological metagenomes</taxon>
    </lineage>
</organism>
<reference evidence="2" key="1">
    <citation type="submission" date="2019-08" db="EMBL/GenBank/DDBJ databases">
        <authorList>
            <person name="Kucharzyk K."/>
            <person name="Murdoch R.W."/>
            <person name="Higgins S."/>
            <person name="Loffler F."/>
        </authorList>
    </citation>
    <scope>NUCLEOTIDE SEQUENCE</scope>
</reference>
<dbReference type="Gene3D" id="1.10.3680.10">
    <property type="entry name" value="TerB-like"/>
    <property type="match status" value="1"/>
</dbReference>
<evidence type="ECO:0000313" key="2">
    <source>
        <dbReference type="EMBL" id="MPM44320.1"/>
    </source>
</evidence>
<dbReference type="SUPFAM" id="SSF158682">
    <property type="entry name" value="TerB-like"/>
    <property type="match status" value="1"/>
</dbReference>
<name>A0A644ZTL9_9ZZZZ</name>
<feature type="domain" description="SHOCT" evidence="1">
    <location>
        <begin position="440"/>
        <end position="467"/>
    </location>
</feature>
<sequence>MTTPTPDEEHVKAQVSKELEDAKSLAKTFNFEEVKSGEWFIKLLQQVVRAYDRNARATYFQKKYPGLTPDEIADILVSVTVKYATIAGAIAGVATTADEFTALGLAGLTVPLFVGSIGAEMLYLSNIQMRLVLDMSVLYDLKLDPEDPEDVLLIFGYALGVAPTEALGKGLQVAARAGAMNAIKEVVSKDTLKALQKFAQRLGFKILQRTIIKYAVPVASAAVGSGYNYIATKSIGKISKIHFKNRGKVTDELRAVISKQNIYDLAIPAAAMFMAQVDGKVSSIEKELYRAMLSRMSFEEHTPVDFNKLASDEHNILDALSQIEDPELRKGFIELLTLMAVYDGILANEEREFLTSAAERMGVSLDIEQVEMRAKDYQVIVEKNFLERTAGAMGGAAVAVIGVAGQTANRLKDALGKAVKRQDSSISSTSPATAHDDPIERLKKLKQMFEAGLITQVEFDTKKAEILSNI</sequence>
<comment type="caution">
    <text evidence="2">The sequence shown here is derived from an EMBL/GenBank/DDBJ whole genome shotgun (WGS) entry which is preliminary data.</text>
</comment>
<dbReference type="AlphaFoldDB" id="A0A644ZTL9"/>
<dbReference type="InterPro" id="IPR018649">
    <property type="entry name" value="SHOCT"/>
</dbReference>